<organism evidence="3 4">
    <name type="scientific">Pyrinomonas methylaliphatogenes</name>
    <dbReference type="NCBI Taxonomy" id="454194"/>
    <lineage>
        <taxon>Bacteria</taxon>
        <taxon>Pseudomonadati</taxon>
        <taxon>Acidobacteriota</taxon>
        <taxon>Blastocatellia</taxon>
        <taxon>Blastocatellales</taxon>
        <taxon>Pyrinomonadaceae</taxon>
        <taxon>Pyrinomonas</taxon>
    </lineage>
</organism>
<keyword evidence="2" id="KW-0732">Signal</keyword>
<dbReference type="CDD" id="cd01301">
    <property type="entry name" value="rDP_like"/>
    <property type="match status" value="1"/>
</dbReference>
<feature type="chain" id="PRO_5002123029" evidence="2">
    <location>
        <begin position="23"/>
        <end position="430"/>
    </location>
</feature>
<dbReference type="STRING" id="454194.PYK22_01785"/>
<dbReference type="InterPro" id="IPR032466">
    <property type="entry name" value="Metal_Hydrolase"/>
</dbReference>
<gene>
    <name evidence="3" type="ORF">PYK22_01785</name>
</gene>
<dbReference type="EMBL" id="CBXV010000006">
    <property type="protein sequence ID" value="CDM65778.1"/>
    <property type="molecule type" value="Genomic_DNA"/>
</dbReference>
<feature type="region of interest" description="Disordered" evidence="1">
    <location>
        <begin position="409"/>
        <end position="430"/>
    </location>
</feature>
<dbReference type="RefSeq" id="WP_060635502.1">
    <property type="nucleotide sequence ID" value="NZ_CBXV010000006.1"/>
</dbReference>
<dbReference type="Pfam" id="PF01244">
    <property type="entry name" value="Peptidase_M19"/>
    <property type="match status" value="1"/>
</dbReference>
<dbReference type="OrthoDB" id="9804920at2"/>
<keyword evidence="4" id="KW-1185">Reference proteome</keyword>
<sequence length="430" mass="48035" precursor="true">MVASKPFFIAIITLFFIGGARAQGTSATEPRDEKLWQRALRLHRSAIVVDGHNDITTPMVDEGYDIGQPSKGKYHTDLQRMKEGGITGQFFSIYVDRRFVKECGSARRALDMIDMVYRAVERHPDEMMIATSAADIRRAKKEGKIAALMGIEGGHAIENSLMALRDFYRLGVRYMTLTHNNTNDWADSCCDTPRHNGLSDFGKEVVREMNRLGMLVDISHVSDKTMSDVLDISRAPVIASHSSARALANHPRNIPDDILRRIAKNGGVVMVNFYPLFIDQNAINASREREARLKPQLEALREKYKGDPKRLEEETRKLYAANPLPPTPLSVLIDHIDHIAKVAGVDHVGLGSDFDGVTSLPVGMEDVAQLPKITYELLRRGYSEQDIRKILGGNLLRVMEEAERVARQMSHSISGEGSVKRLEKTSASND</sequence>
<proteinExistence type="predicted"/>
<keyword evidence="3" id="KW-0224">Dipeptidase</keyword>
<dbReference type="InterPro" id="IPR000180">
    <property type="entry name" value="Dipep_AS"/>
</dbReference>
<reference evidence="3 4" key="2">
    <citation type="submission" date="2015-01" db="EMBL/GenBank/DDBJ databases">
        <title>Complete genome sequence of Pyrinomonas methylaliphatogenes type strain K22T.</title>
        <authorList>
            <person name="Lee K.C.Y."/>
            <person name="Power J.F."/>
            <person name="Dunfield P.F."/>
            <person name="Morgan X.C."/>
            <person name="Huttenhower C."/>
            <person name="Stott M.B."/>
        </authorList>
    </citation>
    <scope>NUCLEOTIDE SEQUENCE [LARGE SCALE GENOMIC DNA]</scope>
    <source>
        <strain evidence="3 4">K22</strain>
    </source>
</reference>
<dbReference type="PANTHER" id="PTHR10443:SF12">
    <property type="entry name" value="DIPEPTIDASE"/>
    <property type="match status" value="1"/>
</dbReference>
<dbReference type="PANTHER" id="PTHR10443">
    <property type="entry name" value="MICROSOMAL DIPEPTIDASE"/>
    <property type="match status" value="1"/>
</dbReference>
<dbReference type="EC" id="3.4.13.19" evidence="3"/>
<protein>
    <submittedName>
        <fullName evidence="3">Zn-dependent dipeptidase, microsomal dipeptidase</fullName>
        <ecNumber evidence="3">3.4.13.19</ecNumber>
    </submittedName>
</protein>
<feature type="signal peptide" evidence="2">
    <location>
        <begin position="1"/>
        <end position="22"/>
    </location>
</feature>
<dbReference type="InterPro" id="IPR008257">
    <property type="entry name" value="Pept_M19"/>
</dbReference>
<keyword evidence="3" id="KW-0378">Hydrolase</keyword>
<reference evidence="3 4" key="1">
    <citation type="submission" date="2013-12" db="EMBL/GenBank/DDBJ databases">
        <authorList>
            <person name="Stott M."/>
        </authorList>
    </citation>
    <scope>NUCLEOTIDE SEQUENCE [LARGE SCALE GENOMIC DNA]</scope>
    <source>
        <strain evidence="3 4">K22</strain>
    </source>
</reference>
<accession>A0A0B6WWV5</accession>
<dbReference type="GO" id="GO:0070573">
    <property type="term" value="F:metallodipeptidase activity"/>
    <property type="evidence" value="ECO:0007669"/>
    <property type="project" value="InterPro"/>
</dbReference>
<dbReference type="AlphaFoldDB" id="A0A0B6WWV5"/>
<dbReference type="PROSITE" id="PS00869">
    <property type="entry name" value="RENAL_DIPEPTIDASE_1"/>
    <property type="match status" value="1"/>
</dbReference>
<dbReference type="PROSITE" id="PS51365">
    <property type="entry name" value="RENAL_DIPEPTIDASE_2"/>
    <property type="match status" value="1"/>
</dbReference>
<dbReference type="Gene3D" id="3.20.20.140">
    <property type="entry name" value="Metal-dependent hydrolases"/>
    <property type="match status" value="1"/>
</dbReference>
<dbReference type="SUPFAM" id="SSF51556">
    <property type="entry name" value="Metallo-dependent hydrolases"/>
    <property type="match status" value="1"/>
</dbReference>
<dbReference type="Proteomes" id="UP000031518">
    <property type="component" value="Unassembled WGS sequence"/>
</dbReference>
<name>A0A0B6WWV5_9BACT</name>
<evidence type="ECO:0000313" key="3">
    <source>
        <dbReference type="EMBL" id="CDM65778.1"/>
    </source>
</evidence>
<evidence type="ECO:0000256" key="2">
    <source>
        <dbReference type="SAM" id="SignalP"/>
    </source>
</evidence>
<dbReference type="GO" id="GO:0006508">
    <property type="term" value="P:proteolysis"/>
    <property type="evidence" value="ECO:0007669"/>
    <property type="project" value="InterPro"/>
</dbReference>
<evidence type="ECO:0000313" key="4">
    <source>
        <dbReference type="Proteomes" id="UP000031518"/>
    </source>
</evidence>
<keyword evidence="3" id="KW-0645">Protease</keyword>
<evidence type="ECO:0000256" key="1">
    <source>
        <dbReference type="SAM" id="MobiDB-lite"/>
    </source>
</evidence>